<dbReference type="AlphaFoldDB" id="A0AAD6V0L1"/>
<accession>A0AAD6V0L1</accession>
<dbReference type="Proteomes" id="UP001219525">
    <property type="component" value="Unassembled WGS sequence"/>
</dbReference>
<evidence type="ECO:0000313" key="1">
    <source>
        <dbReference type="EMBL" id="KAJ7199187.1"/>
    </source>
</evidence>
<keyword evidence="2" id="KW-1185">Reference proteome</keyword>
<dbReference type="EMBL" id="JARJCW010000069">
    <property type="protein sequence ID" value="KAJ7199187.1"/>
    <property type="molecule type" value="Genomic_DNA"/>
</dbReference>
<organism evidence="1 2">
    <name type="scientific">Mycena pura</name>
    <dbReference type="NCBI Taxonomy" id="153505"/>
    <lineage>
        <taxon>Eukaryota</taxon>
        <taxon>Fungi</taxon>
        <taxon>Dikarya</taxon>
        <taxon>Basidiomycota</taxon>
        <taxon>Agaricomycotina</taxon>
        <taxon>Agaricomycetes</taxon>
        <taxon>Agaricomycetidae</taxon>
        <taxon>Agaricales</taxon>
        <taxon>Marasmiineae</taxon>
        <taxon>Mycenaceae</taxon>
        <taxon>Mycena</taxon>
    </lineage>
</organism>
<protein>
    <submittedName>
        <fullName evidence="1">Uncharacterized protein</fullName>
    </submittedName>
</protein>
<gene>
    <name evidence="1" type="ORF">GGX14DRAFT_401492</name>
</gene>
<name>A0AAD6V0L1_9AGAR</name>
<proteinExistence type="predicted"/>
<sequence length="167" mass="19142">MPLNLLSGDKIWIDWAFCRLERGLVFTSTWKSERVRTEIRHQETVQLIGRRLAALTKQLGKCAVRVFVSMMVLVRLRRPFISLTAAIKPSRCCDIAPSRKRGSQTGREERSRARVQRDKERVFKAAAESVDGVWVFFALMGLNILLNAFNRCAKLGLYQTWRGAESV</sequence>
<evidence type="ECO:0000313" key="2">
    <source>
        <dbReference type="Proteomes" id="UP001219525"/>
    </source>
</evidence>
<comment type="caution">
    <text evidence="1">The sequence shown here is derived from an EMBL/GenBank/DDBJ whole genome shotgun (WGS) entry which is preliminary data.</text>
</comment>
<reference evidence="1" key="1">
    <citation type="submission" date="2023-03" db="EMBL/GenBank/DDBJ databases">
        <title>Massive genome expansion in bonnet fungi (Mycena s.s.) driven by repeated elements and novel gene families across ecological guilds.</title>
        <authorList>
            <consortium name="Lawrence Berkeley National Laboratory"/>
            <person name="Harder C.B."/>
            <person name="Miyauchi S."/>
            <person name="Viragh M."/>
            <person name="Kuo A."/>
            <person name="Thoen E."/>
            <person name="Andreopoulos B."/>
            <person name="Lu D."/>
            <person name="Skrede I."/>
            <person name="Drula E."/>
            <person name="Henrissat B."/>
            <person name="Morin E."/>
            <person name="Kohler A."/>
            <person name="Barry K."/>
            <person name="LaButti K."/>
            <person name="Morin E."/>
            <person name="Salamov A."/>
            <person name="Lipzen A."/>
            <person name="Mereny Z."/>
            <person name="Hegedus B."/>
            <person name="Baldrian P."/>
            <person name="Stursova M."/>
            <person name="Weitz H."/>
            <person name="Taylor A."/>
            <person name="Grigoriev I.V."/>
            <person name="Nagy L.G."/>
            <person name="Martin F."/>
            <person name="Kauserud H."/>
        </authorList>
    </citation>
    <scope>NUCLEOTIDE SEQUENCE</scope>
    <source>
        <strain evidence="1">9144</strain>
    </source>
</reference>